<dbReference type="OrthoDB" id="2941157at2759"/>
<name>A0A165BLC4_9APHY</name>
<reference evidence="1 2" key="1">
    <citation type="journal article" date="2016" name="Mol. Biol. Evol.">
        <title>Comparative Genomics of Early-Diverging Mushroom-Forming Fungi Provides Insights into the Origins of Lignocellulose Decay Capabilities.</title>
        <authorList>
            <person name="Nagy L.G."/>
            <person name="Riley R."/>
            <person name="Tritt A."/>
            <person name="Adam C."/>
            <person name="Daum C."/>
            <person name="Floudas D."/>
            <person name="Sun H."/>
            <person name="Yadav J.S."/>
            <person name="Pangilinan J."/>
            <person name="Larsson K.H."/>
            <person name="Matsuura K."/>
            <person name="Barry K."/>
            <person name="Labutti K."/>
            <person name="Kuo R."/>
            <person name="Ohm R.A."/>
            <person name="Bhattacharya S.S."/>
            <person name="Shirouzu T."/>
            <person name="Yoshinaga Y."/>
            <person name="Martin F.M."/>
            <person name="Grigoriev I.V."/>
            <person name="Hibbett D.S."/>
        </authorList>
    </citation>
    <scope>NUCLEOTIDE SEQUENCE [LARGE SCALE GENOMIC DNA]</scope>
    <source>
        <strain evidence="1 2">93-53</strain>
    </source>
</reference>
<keyword evidence="2" id="KW-1185">Reference proteome</keyword>
<dbReference type="GeneID" id="63822135"/>
<accession>A0A165BLC4</accession>
<dbReference type="AlphaFoldDB" id="A0A165BLC4"/>
<dbReference type="InParanoid" id="A0A165BLC4"/>
<dbReference type="Proteomes" id="UP000076871">
    <property type="component" value="Unassembled WGS sequence"/>
</dbReference>
<sequence length="61" mass="7267">MVEKQETEVFVYKNVANRVKPIMTTLPEEFQIVQRKLARLLEELPTLPVHPPEFKPWGRYT</sequence>
<organism evidence="1 2">
    <name type="scientific">Laetiporus sulphureus 93-53</name>
    <dbReference type="NCBI Taxonomy" id="1314785"/>
    <lineage>
        <taxon>Eukaryota</taxon>
        <taxon>Fungi</taxon>
        <taxon>Dikarya</taxon>
        <taxon>Basidiomycota</taxon>
        <taxon>Agaricomycotina</taxon>
        <taxon>Agaricomycetes</taxon>
        <taxon>Polyporales</taxon>
        <taxon>Laetiporus</taxon>
    </lineage>
</organism>
<dbReference type="RefSeq" id="XP_040759003.1">
    <property type="nucleotide sequence ID" value="XM_040905105.1"/>
</dbReference>
<gene>
    <name evidence="1" type="ORF">LAESUDRAFT_664263</name>
</gene>
<evidence type="ECO:0000313" key="1">
    <source>
        <dbReference type="EMBL" id="KZT01263.1"/>
    </source>
</evidence>
<protein>
    <submittedName>
        <fullName evidence="1">Uncharacterized protein</fullName>
    </submittedName>
</protein>
<proteinExistence type="predicted"/>
<evidence type="ECO:0000313" key="2">
    <source>
        <dbReference type="Proteomes" id="UP000076871"/>
    </source>
</evidence>
<dbReference type="EMBL" id="KV427667">
    <property type="protein sequence ID" value="KZT01263.1"/>
    <property type="molecule type" value="Genomic_DNA"/>
</dbReference>